<dbReference type="Proteomes" id="UP000479710">
    <property type="component" value="Unassembled WGS sequence"/>
</dbReference>
<evidence type="ECO:0000313" key="1">
    <source>
        <dbReference type="EMBL" id="KAF0922297.1"/>
    </source>
</evidence>
<comment type="caution">
    <text evidence="1">The sequence shown here is derived from an EMBL/GenBank/DDBJ whole genome shotgun (WGS) entry which is preliminary data.</text>
</comment>
<keyword evidence="2" id="KW-1185">Reference proteome</keyword>
<protein>
    <submittedName>
        <fullName evidence="1">Uncharacterized protein</fullName>
    </submittedName>
</protein>
<gene>
    <name evidence="1" type="ORF">E2562_031792</name>
</gene>
<reference evidence="1 2" key="1">
    <citation type="submission" date="2019-11" db="EMBL/GenBank/DDBJ databases">
        <title>Whole genome sequence of Oryza granulata.</title>
        <authorList>
            <person name="Li W."/>
        </authorList>
    </citation>
    <scope>NUCLEOTIDE SEQUENCE [LARGE SCALE GENOMIC DNA]</scope>
    <source>
        <strain evidence="2">cv. Menghai</strain>
        <tissue evidence="1">Leaf</tissue>
    </source>
</reference>
<name>A0A6G1EC29_9ORYZ</name>
<evidence type="ECO:0000313" key="2">
    <source>
        <dbReference type="Proteomes" id="UP000479710"/>
    </source>
</evidence>
<dbReference type="EMBL" id="SPHZ02000004">
    <property type="protein sequence ID" value="KAF0922297.1"/>
    <property type="molecule type" value="Genomic_DNA"/>
</dbReference>
<organism evidence="1 2">
    <name type="scientific">Oryza meyeriana var. granulata</name>
    <dbReference type="NCBI Taxonomy" id="110450"/>
    <lineage>
        <taxon>Eukaryota</taxon>
        <taxon>Viridiplantae</taxon>
        <taxon>Streptophyta</taxon>
        <taxon>Embryophyta</taxon>
        <taxon>Tracheophyta</taxon>
        <taxon>Spermatophyta</taxon>
        <taxon>Magnoliopsida</taxon>
        <taxon>Liliopsida</taxon>
        <taxon>Poales</taxon>
        <taxon>Poaceae</taxon>
        <taxon>BOP clade</taxon>
        <taxon>Oryzoideae</taxon>
        <taxon>Oryzeae</taxon>
        <taxon>Oryzinae</taxon>
        <taxon>Oryza</taxon>
        <taxon>Oryza meyeriana</taxon>
    </lineage>
</organism>
<sequence length="66" mass="6704">MTALVAVASNRVSVPKSGRVAARAVAETVVLSSVVAWTTMAIVGGDGPMGGGCQIEGFRVQIRPYG</sequence>
<proteinExistence type="predicted"/>
<accession>A0A6G1EC29</accession>
<dbReference type="AlphaFoldDB" id="A0A6G1EC29"/>